<evidence type="ECO:0000313" key="2">
    <source>
        <dbReference type="EMBL" id="GAA4495654.1"/>
    </source>
</evidence>
<feature type="chain" id="PRO_5045157010" evidence="1">
    <location>
        <begin position="21"/>
        <end position="597"/>
    </location>
</feature>
<keyword evidence="3" id="KW-1185">Reference proteome</keyword>
<organism evidence="2 3">
    <name type="scientific">Hymenobacter ginsengisoli</name>
    <dbReference type="NCBI Taxonomy" id="1051626"/>
    <lineage>
        <taxon>Bacteria</taxon>
        <taxon>Pseudomonadati</taxon>
        <taxon>Bacteroidota</taxon>
        <taxon>Cytophagia</taxon>
        <taxon>Cytophagales</taxon>
        <taxon>Hymenobacteraceae</taxon>
        <taxon>Hymenobacter</taxon>
    </lineage>
</organism>
<accession>A0ABP8Q0D2</accession>
<reference evidence="3" key="1">
    <citation type="journal article" date="2019" name="Int. J. Syst. Evol. Microbiol.">
        <title>The Global Catalogue of Microorganisms (GCM) 10K type strain sequencing project: providing services to taxonomists for standard genome sequencing and annotation.</title>
        <authorList>
            <consortium name="The Broad Institute Genomics Platform"/>
            <consortium name="The Broad Institute Genome Sequencing Center for Infectious Disease"/>
            <person name="Wu L."/>
            <person name="Ma J."/>
        </authorList>
    </citation>
    <scope>NUCLEOTIDE SEQUENCE [LARGE SCALE GENOMIC DNA]</scope>
    <source>
        <strain evidence="3">JCM 17841</strain>
    </source>
</reference>
<evidence type="ECO:0000256" key="1">
    <source>
        <dbReference type="SAM" id="SignalP"/>
    </source>
</evidence>
<comment type="caution">
    <text evidence="2">The sequence shown here is derived from an EMBL/GenBank/DDBJ whole genome shotgun (WGS) entry which is preliminary data.</text>
</comment>
<feature type="signal peptide" evidence="1">
    <location>
        <begin position="1"/>
        <end position="20"/>
    </location>
</feature>
<dbReference type="PANTHER" id="PTHR33361:SF16">
    <property type="entry name" value="DUF885 DOMAIN-CONTAINING PROTEIN"/>
    <property type="match status" value="1"/>
</dbReference>
<keyword evidence="1" id="KW-0732">Signal</keyword>
<gene>
    <name evidence="2" type="ORF">GCM10023172_07700</name>
</gene>
<proteinExistence type="predicted"/>
<dbReference type="RefSeq" id="WP_208132424.1">
    <property type="nucleotide sequence ID" value="NZ_BAABGQ010000004.1"/>
</dbReference>
<dbReference type="EMBL" id="BAABGQ010000004">
    <property type="protein sequence ID" value="GAA4495654.1"/>
    <property type="molecule type" value="Genomic_DNA"/>
</dbReference>
<dbReference type="Pfam" id="PF05960">
    <property type="entry name" value="DUF885"/>
    <property type="match status" value="1"/>
</dbReference>
<protein>
    <submittedName>
        <fullName evidence="2">DUF885 domain-containing protein</fullName>
    </submittedName>
</protein>
<dbReference type="Proteomes" id="UP001501243">
    <property type="component" value="Unassembled WGS sequence"/>
</dbReference>
<evidence type="ECO:0000313" key="3">
    <source>
        <dbReference type="Proteomes" id="UP001501243"/>
    </source>
</evidence>
<sequence>MKHFLLLGCLVAGLASPVLAQPTRTNSLTAKPVGSSPLAALFTNYWEEQARLFPLQATAQGDNRYNDQLPNSGTREFRRQQRSLYERYQSQLARIDRSKLSAADQTSYDVFAYEMKSRLASLAQPTWTMPFTQFSGLPLELAQLGAGTGAQPFKTVRDYDNWLARVRQFPAWADTAVADFRHGMRTGVVLPKVLVQKMIPQLEALAVADPSQSVFYGPIKQLPASFSAADKQRLTAAYEQAIRTQLVPSYQRLATFLKNDYLPAARTSTGIAAVPGGADMYTTAVAYWTTTTRTPEEIYQTGQSEVARIKGEMEQVRQQLGYAGDLKSLLASLSTDPKFRPYKTPEDVLNGFRAIQGRVTPGLPRLFGRMPKTAFEIRQTEAFRAASASAQYNRGAADGSRPGIFYVPILDATKYKTPGMESLFLHEAIPGHHFQVSLQQENTNLPKFQRFAFYSAFSEGWALYTESLGKELGMYTDPYQYLGALSAEMHRAIRLVVDVGMHAKGLTREQAIQYMLDNEATTEQGATAEIERYMAWPGQALAYKTGQLKIRELRTRYEKQLGPKFSLKAFHDELLLDGAMPLAVLERRMDAWAARQK</sequence>
<dbReference type="InterPro" id="IPR010281">
    <property type="entry name" value="DUF885"/>
</dbReference>
<name>A0ABP8Q0D2_9BACT</name>
<dbReference type="PANTHER" id="PTHR33361">
    <property type="entry name" value="GLR0591 PROTEIN"/>
    <property type="match status" value="1"/>
</dbReference>